<gene>
    <name evidence="1" type="ORF">S06H3_16681</name>
</gene>
<dbReference type="AlphaFoldDB" id="X1LEX6"/>
<proteinExistence type="predicted"/>
<protein>
    <submittedName>
        <fullName evidence="1">Uncharacterized protein</fullName>
    </submittedName>
</protein>
<accession>X1LEX6</accession>
<comment type="caution">
    <text evidence="1">The sequence shown here is derived from an EMBL/GenBank/DDBJ whole genome shotgun (WGS) entry which is preliminary data.</text>
</comment>
<evidence type="ECO:0000313" key="1">
    <source>
        <dbReference type="EMBL" id="GAI17653.1"/>
    </source>
</evidence>
<name>X1LEX6_9ZZZZ</name>
<organism evidence="1">
    <name type="scientific">marine sediment metagenome</name>
    <dbReference type="NCBI Taxonomy" id="412755"/>
    <lineage>
        <taxon>unclassified sequences</taxon>
        <taxon>metagenomes</taxon>
        <taxon>ecological metagenomes</taxon>
    </lineage>
</organism>
<reference evidence="1" key="1">
    <citation type="journal article" date="2014" name="Front. Microbiol.">
        <title>High frequency of phylogenetically diverse reductive dehalogenase-homologous genes in deep subseafloor sedimentary metagenomes.</title>
        <authorList>
            <person name="Kawai M."/>
            <person name="Futagami T."/>
            <person name="Toyoda A."/>
            <person name="Takaki Y."/>
            <person name="Nishi S."/>
            <person name="Hori S."/>
            <person name="Arai W."/>
            <person name="Tsubouchi T."/>
            <person name="Morono Y."/>
            <person name="Uchiyama I."/>
            <person name="Ito T."/>
            <person name="Fujiyama A."/>
            <person name="Inagaki F."/>
            <person name="Takami H."/>
        </authorList>
    </citation>
    <scope>NUCLEOTIDE SEQUENCE</scope>
    <source>
        <strain evidence="1">Expedition CK06-06</strain>
    </source>
</reference>
<sequence>MSKKIYVGNLSYKVTDEYGNSVTQGRPIVSPGEKKSYLIQKESQSCSV</sequence>
<dbReference type="EMBL" id="BARV01008268">
    <property type="protein sequence ID" value="GAI17653.1"/>
    <property type="molecule type" value="Genomic_DNA"/>
</dbReference>